<protein>
    <recommendedName>
        <fullName evidence="4">Cyclase</fullName>
    </recommendedName>
</protein>
<dbReference type="OrthoDB" id="5396at2759"/>
<dbReference type="Gene3D" id="3.50.30.50">
    <property type="entry name" value="Putative cyclase"/>
    <property type="match status" value="1"/>
</dbReference>
<name>W9WP61_9EURO</name>
<dbReference type="eggNOG" id="ENOG502RKE6">
    <property type="taxonomic scope" value="Eukaryota"/>
</dbReference>
<evidence type="ECO:0000256" key="1">
    <source>
        <dbReference type="ARBA" id="ARBA00007865"/>
    </source>
</evidence>
<comment type="caution">
    <text evidence="2">The sequence shown here is derived from an EMBL/GenBank/DDBJ whole genome shotgun (WGS) entry which is preliminary data.</text>
</comment>
<dbReference type="AlphaFoldDB" id="W9WP61"/>
<gene>
    <name evidence="2" type="ORF">A1O5_09980</name>
</gene>
<comment type="similarity">
    <text evidence="1">Belongs to the Cyclase 1 superfamily.</text>
</comment>
<reference evidence="2 3" key="1">
    <citation type="submission" date="2013-03" db="EMBL/GenBank/DDBJ databases">
        <title>The Genome Sequence of Cladophialophora psammophila CBS 110553.</title>
        <authorList>
            <consortium name="The Broad Institute Genomics Platform"/>
            <person name="Cuomo C."/>
            <person name="de Hoog S."/>
            <person name="Gorbushina A."/>
            <person name="Walker B."/>
            <person name="Young S.K."/>
            <person name="Zeng Q."/>
            <person name="Gargeya S."/>
            <person name="Fitzgerald M."/>
            <person name="Haas B."/>
            <person name="Abouelleil A."/>
            <person name="Allen A.W."/>
            <person name="Alvarado L."/>
            <person name="Arachchi H.M."/>
            <person name="Berlin A.M."/>
            <person name="Chapman S.B."/>
            <person name="Gainer-Dewar J."/>
            <person name="Goldberg J."/>
            <person name="Griggs A."/>
            <person name="Gujja S."/>
            <person name="Hansen M."/>
            <person name="Howarth C."/>
            <person name="Imamovic A."/>
            <person name="Ireland A."/>
            <person name="Larimer J."/>
            <person name="McCowan C."/>
            <person name="Murphy C."/>
            <person name="Pearson M."/>
            <person name="Poon T.W."/>
            <person name="Priest M."/>
            <person name="Roberts A."/>
            <person name="Saif S."/>
            <person name="Shea T."/>
            <person name="Sisk P."/>
            <person name="Sykes S."/>
            <person name="Wortman J."/>
            <person name="Nusbaum C."/>
            <person name="Birren B."/>
        </authorList>
    </citation>
    <scope>NUCLEOTIDE SEQUENCE [LARGE SCALE GENOMIC DNA]</scope>
    <source>
        <strain evidence="2 3">CBS 110553</strain>
    </source>
</reference>
<dbReference type="PANTHER" id="PTHR34861">
    <property type="match status" value="1"/>
</dbReference>
<dbReference type="RefSeq" id="XP_007748748.1">
    <property type="nucleotide sequence ID" value="XM_007750558.1"/>
</dbReference>
<dbReference type="InterPro" id="IPR007325">
    <property type="entry name" value="KFase/CYL"/>
</dbReference>
<dbReference type="GeneID" id="19194675"/>
<dbReference type="SUPFAM" id="SSF102198">
    <property type="entry name" value="Putative cyclase"/>
    <property type="match status" value="1"/>
</dbReference>
<dbReference type="PANTHER" id="PTHR34861:SF11">
    <property type="entry name" value="CYCLASE"/>
    <property type="match status" value="1"/>
</dbReference>
<dbReference type="EMBL" id="AMGX01000018">
    <property type="protein sequence ID" value="EXJ66785.1"/>
    <property type="molecule type" value="Genomic_DNA"/>
</dbReference>
<proteinExistence type="inferred from homology"/>
<accession>W9WP61</accession>
<dbReference type="Proteomes" id="UP000019471">
    <property type="component" value="Unassembled WGS sequence"/>
</dbReference>
<dbReference type="Pfam" id="PF04199">
    <property type="entry name" value="Cyclase"/>
    <property type="match status" value="1"/>
</dbReference>
<dbReference type="InterPro" id="IPR037175">
    <property type="entry name" value="KFase_sf"/>
</dbReference>
<dbReference type="GO" id="GO:0019441">
    <property type="term" value="P:L-tryptophan catabolic process to kynurenine"/>
    <property type="evidence" value="ECO:0007669"/>
    <property type="project" value="InterPro"/>
</dbReference>
<organism evidence="2 3">
    <name type="scientific">Cladophialophora psammophila CBS 110553</name>
    <dbReference type="NCBI Taxonomy" id="1182543"/>
    <lineage>
        <taxon>Eukaryota</taxon>
        <taxon>Fungi</taxon>
        <taxon>Dikarya</taxon>
        <taxon>Ascomycota</taxon>
        <taxon>Pezizomycotina</taxon>
        <taxon>Eurotiomycetes</taxon>
        <taxon>Chaetothyriomycetidae</taxon>
        <taxon>Chaetothyriales</taxon>
        <taxon>Herpotrichiellaceae</taxon>
        <taxon>Cladophialophora</taxon>
    </lineage>
</organism>
<evidence type="ECO:0000313" key="3">
    <source>
        <dbReference type="Proteomes" id="UP000019471"/>
    </source>
</evidence>
<dbReference type="HOGENOM" id="CLU_030671_1_0_1"/>
<dbReference type="GO" id="GO:0004061">
    <property type="term" value="F:arylformamidase activity"/>
    <property type="evidence" value="ECO:0007669"/>
    <property type="project" value="InterPro"/>
</dbReference>
<evidence type="ECO:0000313" key="2">
    <source>
        <dbReference type="EMBL" id="EXJ66785.1"/>
    </source>
</evidence>
<sequence>MPRPSFDELPLNPDDPPFSAWGLYGKDDELGTLNLLTAETVAEAAKEIKTGIRIGLDLPLNFLKRPSHNRRALNHSIIKYPRPNHDDVIELNTQVSSQWDGLRHVAFQSRRLFYQGVTVEEISGPGAGTKLGIHEWCNNGGIAGRGVLLDYCRWAEAQKLVGYNHMSDHQITAKNLQAVAKAQNVMLKQGDILLVRSGFTKGYSQLNDDEKIAWSEQKTTTWIGLETSINTARWLWDTGFAACGGDQPGWESFPIWQKPEEGGLENLALHEVMLSGWGMPIGEFFNLEKLGEECEKRNRYSFFLASMPLNVPGGVASPPNAMAIF</sequence>
<evidence type="ECO:0008006" key="4">
    <source>
        <dbReference type="Google" id="ProtNLM"/>
    </source>
</evidence>
<keyword evidence="3" id="KW-1185">Reference proteome</keyword>